<keyword evidence="4 11" id="KW-0227">DNA damage</keyword>
<feature type="coiled-coil region" evidence="11">
    <location>
        <begin position="565"/>
        <end position="626"/>
    </location>
</feature>
<sequence>MVLLNLRDIHLAFGGPPLLDGVDLQVSRGERICLLGRNGAGKSTLLGLVARELQPDKGAVEFRQGVKVARLPQEVPPDLTGTVLETVLPGLGLVGEQIARCQHLTRLATESGNDAGLSEMLELQQQIEQAGGWQRLQGVEQVLTRLKLEAEAQVDSLSGGVKRRVLLARALVSEPDILLLDEPTNHLDIESINWLEEYLLRSNLTLLFVTHDRAFLRAVATRIVELERGQLFDFACDYDTFLVRRAEQLHAEEQAWAKFDRKLAEEEVWIRQGIKARRTRNEGRVRALQKMREERRQRRSRTGSVNLQMDEAGRSGKLVAEVEGLGFHYDERPLIENFSSTVLRGDRIGIIGPNGAGKTTLLKLLLGELEPQQGKVKLGTNLEVLYFDQLREQLDPELTVQQNLSGDQDTVTIGDQQRHVYGYLQDFLFTPDRARSPVRILSGGERNRLLLAKLFTRPANLLVLDEPTNDLDLETLDLLEELLADYKGTLFLVSHDREFINRVATSCFVFEGEGKVGEYVGGYDDWLRQRPTPKVEPAKDKVKTPRSKPVRERPRKLSFKERKELDELPQLIDDLEEEIEALQQQLADPELYRSRGEAVAGLQQRLAEAEQELEEAFGRWEELDALAPS</sequence>
<evidence type="ECO:0000256" key="8">
    <source>
        <dbReference type="ARBA" id="ARBA00023204"/>
    </source>
</evidence>
<dbReference type="PROSITE" id="PS00211">
    <property type="entry name" value="ABC_TRANSPORTER_1"/>
    <property type="match status" value="1"/>
</dbReference>
<keyword evidence="8 11" id="KW-0234">DNA repair</keyword>
<dbReference type="EMBL" id="CP015519">
    <property type="protein sequence ID" value="APG28380.1"/>
    <property type="molecule type" value="Genomic_DNA"/>
</dbReference>
<protein>
    <recommendedName>
        <fullName evidence="11">ATP-binding protein Uup</fullName>
        <ecNumber evidence="11">3.6.1.-</ecNumber>
    </recommendedName>
</protein>
<dbReference type="AlphaFoldDB" id="A0A1L3GR98"/>
<keyword evidence="5 11" id="KW-0378">Hydrolase</keyword>
<dbReference type="GO" id="GO:0005524">
    <property type="term" value="F:ATP binding"/>
    <property type="evidence" value="ECO:0007669"/>
    <property type="project" value="UniProtKB-UniRule"/>
</dbReference>
<dbReference type="InterPro" id="IPR037118">
    <property type="entry name" value="Val-tRNA_synth_C_sf"/>
</dbReference>
<dbReference type="InterPro" id="IPR043686">
    <property type="entry name" value="Uup"/>
</dbReference>
<name>A0A1L3GR98_9BACT</name>
<evidence type="ECO:0000256" key="1">
    <source>
        <dbReference type="ARBA" id="ARBA00022490"/>
    </source>
</evidence>
<dbReference type="PROSITE" id="PS50893">
    <property type="entry name" value="ABC_TRANSPORTER_2"/>
    <property type="match status" value="2"/>
</dbReference>
<comment type="similarity">
    <text evidence="10 11">Belongs to the ABC transporter superfamily. ABCF family. Uup subfamily.</text>
</comment>
<feature type="domain" description="ABC transporter" evidence="13">
    <location>
        <begin position="4"/>
        <end position="253"/>
    </location>
</feature>
<proteinExistence type="inferred from homology"/>
<dbReference type="KEGG" id="pef:A7E78_11280"/>
<keyword evidence="1 11" id="KW-0963">Cytoplasm</keyword>
<evidence type="ECO:0000256" key="2">
    <source>
        <dbReference type="ARBA" id="ARBA00022737"/>
    </source>
</evidence>
<keyword evidence="15" id="KW-1185">Reference proteome</keyword>
<evidence type="ECO:0000313" key="15">
    <source>
        <dbReference type="Proteomes" id="UP000182517"/>
    </source>
</evidence>
<evidence type="ECO:0000256" key="7">
    <source>
        <dbReference type="ARBA" id="ARBA00023125"/>
    </source>
</evidence>
<gene>
    <name evidence="11" type="primary">uup</name>
    <name evidence="14" type="ORF">A7E78_11280</name>
</gene>
<evidence type="ECO:0000256" key="10">
    <source>
        <dbReference type="ARBA" id="ARBA00061478"/>
    </source>
</evidence>
<dbReference type="InterPro" id="IPR051309">
    <property type="entry name" value="ABCF_ATPase"/>
</dbReference>
<dbReference type="SUPFAM" id="SSF52540">
    <property type="entry name" value="P-loop containing nucleoside triphosphate hydrolases"/>
    <property type="match status" value="2"/>
</dbReference>
<feature type="compositionally biased region" description="Basic residues" evidence="12">
    <location>
        <begin position="544"/>
        <end position="554"/>
    </location>
</feature>
<dbReference type="Proteomes" id="UP000182517">
    <property type="component" value="Chromosome"/>
</dbReference>
<feature type="domain" description="ABC transporter" evidence="13">
    <location>
        <begin position="320"/>
        <end position="538"/>
    </location>
</feature>
<dbReference type="Pfam" id="PF00005">
    <property type="entry name" value="ABC_tran"/>
    <property type="match status" value="2"/>
</dbReference>
<dbReference type="OrthoDB" id="9762369at2"/>
<keyword evidence="2 11" id="KW-0677">Repeat</keyword>
<feature type="binding site" evidence="11">
    <location>
        <begin position="352"/>
        <end position="359"/>
    </location>
    <ligand>
        <name>ATP</name>
        <dbReference type="ChEBI" id="CHEBI:30616"/>
        <label>2</label>
    </ligand>
</feature>
<dbReference type="FunFam" id="3.40.50.300:FF:000011">
    <property type="entry name" value="Putative ABC transporter ATP-binding component"/>
    <property type="match status" value="1"/>
</dbReference>
<keyword evidence="3 11" id="KW-0547">Nucleotide-binding</keyword>
<dbReference type="InterPro" id="IPR003439">
    <property type="entry name" value="ABC_transporter-like_ATP-bd"/>
</dbReference>
<keyword evidence="6 11" id="KW-0067">ATP-binding</keyword>
<dbReference type="HAMAP" id="MF_00848">
    <property type="entry name" value="Uup"/>
    <property type="match status" value="1"/>
</dbReference>
<feature type="binding site" evidence="11">
    <location>
        <begin position="36"/>
        <end position="43"/>
    </location>
    <ligand>
        <name>ATP</name>
        <dbReference type="ChEBI" id="CHEBI:30616"/>
        <label>1</label>
    </ligand>
</feature>
<dbReference type="InterPro" id="IPR003593">
    <property type="entry name" value="AAA+_ATPase"/>
</dbReference>
<dbReference type="Pfam" id="PF12848">
    <property type="entry name" value="ABC_tran_Xtn"/>
    <property type="match status" value="1"/>
</dbReference>
<evidence type="ECO:0000256" key="5">
    <source>
        <dbReference type="ARBA" id="ARBA00022801"/>
    </source>
</evidence>
<organism evidence="14 15">
    <name type="scientific">Syntrophotalea acetylenivorans</name>
    <dbReference type="NCBI Taxonomy" id="1842532"/>
    <lineage>
        <taxon>Bacteria</taxon>
        <taxon>Pseudomonadati</taxon>
        <taxon>Thermodesulfobacteriota</taxon>
        <taxon>Desulfuromonadia</taxon>
        <taxon>Desulfuromonadales</taxon>
        <taxon>Syntrophotaleaceae</taxon>
        <taxon>Syntrophotalea</taxon>
    </lineage>
</organism>
<dbReference type="InterPro" id="IPR032524">
    <property type="entry name" value="ABC_tran_C"/>
</dbReference>
<comment type="catalytic activity">
    <reaction evidence="9 11">
        <text>ATP + H2O = ADP + phosphate + H(+)</text>
        <dbReference type="Rhea" id="RHEA:13065"/>
        <dbReference type="ChEBI" id="CHEBI:15377"/>
        <dbReference type="ChEBI" id="CHEBI:15378"/>
        <dbReference type="ChEBI" id="CHEBI:30616"/>
        <dbReference type="ChEBI" id="CHEBI:43474"/>
        <dbReference type="ChEBI" id="CHEBI:456216"/>
    </reaction>
</comment>
<dbReference type="CDD" id="cd03221">
    <property type="entry name" value="ABCF_EF-3"/>
    <property type="match status" value="1"/>
</dbReference>
<dbReference type="Pfam" id="PF16326">
    <property type="entry name" value="ABC_tran_CTD"/>
    <property type="match status" value="1"/>
</dbReference>
<evidence type="ECO:0000256" key="11">
    <source>
        <dbReference type="HAMAP-Rule" id="MF_00848"/>
    </source>
</evidence>
<dbReference type="InterPro" id="IPR032781">
    <property type="entry name" value="ABC_tran_Xtn"/>
</dbReference>
<evidence type="ECO:0000256" key="6">
    <source>
        <dbReference type="ARBA" id="ARBA00022840"/>
    </source>
</evidence>
<dbReference type="PANTHER" id="PTHR42855:SF1">
    <property type="entry name" value="ABC TRANSPORTER DOMAIN-CONTAINING PROTEIN"/>
    <property type="match status" value="1"/>
</dbReference>
<dbReference type="PANTHER" id="PTHR42855">
    <property type="entry name" value="ABC TRANSPORTER ATP-BINDING SUBUNIT"/>
    <property type="match status" value="1"/>
</dbReference>
<comment type="subcellular location">
    <subcellularLocation>
        <location evidence="11">Cytoplasm</location>
    </subcellularLocation>
    <text evidence="11">Associates with ribosomes.</text>
</comment>
<dbReference type="GO" id="GO:0016887">
    <property type="term" value="F:ATP hydrolysis activity"/>
    <property type="evidence" value="ECO:0007669"/>
    <property type="project" value="UniProtKB-UniRule"/>
</dbReference>
<dbReference type="SMART" id="SM00382">
    <property type="entry name" value="AAA"/>
    <property type="match status" value="2"/>
</dbReference>
<dbReference type="Gene3D" id="3.40.50.300">
    <property type="entry name" value="P-loop containing nucleotide triphosphate hydrolases"/>
    <property type="match status" value="2"/>
</dbReference>
<dbReference type="Gene3D" id="1.10.287.380">
    <property type="entry name" value="Valyl-tRNA synthetase, C-terminal domain"/>
    <property type="match status" value="1"/>
</dbReference>
<evidence type="ECO:0000256" key="3">
    <source>
        <dbReference type="ARBA" id="ARBA00022741"/>
    </source>
</evidence>
<dbReference type="InterPro" id="IPR017871">
    <property type="entry name" value="ABC_transporter-like_CS"/>
</dbReference>
<dbReference type="RefSeq" id="WP_072284409.1">
    <property type="nucleotide sequence ID" value="NZ_CP015519.1"/>
</dbReference>
<keyword evidence="11" id="KW-0175">Coiled coil</keyword>
<dbReference type="STRING" id="1842532.A7E78_11280"/>
<dbReference type="InterPro" id="IPR027417">
    <property type="entry name" value="P-loop_NTPase"/>
</dbReference>
<dbReference type="EC" id="3.6.1.-" evidence="11"/>
<reference evidence="14 15" key="1">
    <citation type="journal article" date="2017" name="Genome Announc.">
        <title>Complete Genome Sequences of Two Acetylene-Fermenting Pelobacter acetylenicus Strains.</title>
        <authorList>
            <person name="Sutton J.M."/>
            <person name="Baesman S.M."/>
            <person name="Fierst J.L."/>
            <person name="Poret-Peterson A.T."/>
            <person name="Oremland R.S."/>
            <person name="Dunlap D.S."/>
            <person name="Akob D.M."/>
        </authorList>
    </citation>
    <scope>NUCLEOTIDE SEQUENCE [LARGE SCALE GENOMIC DNA]</scope>
    <source>
        <strain evidence="14 15">SFB93</strain>
    </source>
</reference>
<evidence type="ECO:0000256" key="9">
    <source>
        <dbReference type="ARBA" id="ARBA00049360"/>
    </source>
</evidence>
<dbReference type="FunFam" id="3.40.50.300:FF:000309">
    <property type="entry name" value="ABC transporter ATP-binding protein"/>
    <property type="match status" value="1"/>
</dbReference>
<keyword evidence="7 11" id="KW-0238">DNA-binding</keyword>
<accession>A0A1L3GR98</accession>
<dbReference type="GO" id="GO:0043022">
    <property type="term" value="F:ribosome binding"/>
    <property type="evidence" value="ECO:0007669"/>
    <property type="project" value="UniProtKB-UniRule"/>
</dbReference>
<evidence type="ECO:0000313" key="14">
    <source>
        <dbReference type="EMBL" id="APG28380.1"/>
    </source>
</evidence>
<dbReference type="GO" id="GO:0005737">
    <property type="term" value="C:cytoplasm"/>
    <property type="evidence" value="ECO:0007669"/>
    <property type="project" value="UniProtKB-SubCell"/>
</dbReference>
<dbReference type="GO" id="GO:0003677">
    <property type="term" value="F:DNA binding"/>
    <property type="evidence" value="ECO:0007669"/>
    <property type="project" value="UniProtKB-UniRule"/>
</dbReference>
<evidence type="ECO:0000256" key="4">
    <source>
        <dbReference type="ARBA" id="ARBA00022763"/>
    </source>
</evidence>
<feature type="region of interest" description="Disordered" evidence="12">
    <location>
        <begin position="531"/>
        <end position="554"/>
    </location>
</feature>
<evidence type="ECO:0000256" key="12">
    <source>
        <dbReference type="SAM" id="MobiDB-lite"/>
    </source>
</evidence>
<evidence type="ECO:0000259" key="13">
    <source>
        <dbReference type="PROSITE" id="PS50893"/>
    </source>
</evidence>
<dbReference type="GO" id="GO:0006281">
    <property type="term" value="P:DNA repair"/>
    <property type="evidence" value="ECO:0007669"/>
    <property type="project" value="UniProtKB-KW"/>
</dbReference>
<comment type="function">
    <text evidence="11">Probably plays a role in ribosome assembly or function. May be involved in resolution of branched DNA intermediates that result from template switching in postreplication gaps. Binds DNA and has ATPase activity.</text>
</comment>